<evidence type="ECO:0000259" key="4">
    <source>
        <dbReference type="PROSITE" id="PS01031"/>
    </source>
</evidence>
<dbReference type="InterPro" id="IPR008978">
    <property type="entry name" value="HSP20-like_chaperone"/>
</dbReference>
<evidence type="ECO:0000313" key="5">
    <source>
        <dbReference type="Proteomes" id="UP001652740"/>
    </source>
</evidence>
<dbReference type="SUPFAM" id="SSF49764">
    <property type="entry name" value="HSP20-like chaperones"/>
    <property type="match status" value="1"/>
</dbReference>
<dbReference type="GO" id="GO:0051082">
    <property type="term" value="F:unfolded protein binding"/>
    <property type="evidence" value="ECO:0007669"/>
    <property type="project" value="TreeGrafter"/>
</dbReference>
<keyword evidence="5" id="KW-1185">Reference proteome</keyword>
<dbReference type="GO" id="GO:0005737">
    <property type="term" value="C:cytoplasm"/>
    <property type="evidence" value="ECO:0007669"/>
    <property type="project" value="TreeGrafter"/>
</dbReference>
<evidence type="ECO:0000256" key="1">
    <source>
        <dbReference type="PROSITE-ProRule" id="PRU00285"/>
    </source>
</evidence>
<dbReference type="PRINTS" id="PR00299">
    <property type="entry name" value="ACRYSTALLIN"/>
</dbReference>
<dbReference type="Gene3D" id="2.60.40.790">
    <property type="match status" value="1"/>
</dbReference>
<dbReference type="InParanoid" id="A0A6J1WCA8"/>
<gene>
    <name evidence="6" type="primary">LOC113511236</name>
</gene>
<dbReference type="GO" id="GO:0042026">
    <property type="term" value="P:protein refolding"/>
    <property type="evidence" value="ECO:0007669"/>
    <property type="project" value="TreeGrafter"/>
</dbReference>
<dbReference type="CDD" id="cd06526">
    <property type="entry name" value="metazoan_ACD"/>
    <property type="match status" value="1"/>
</dbReference>
<dbReference type="RefSeq" id="XP_026750654.2">
    <property type="nucleotide sequence ID" value="XM_026894853.2"/>
</dbReference>
<dbReference type="PANTHER" id="PTHR45640:SF26">
    <property type="entry name" value="RE23625P"/>
    <property type="match status" value="1"/>
</dbReference>
<evidence type="ECO:0000313" key="6">
    <source>
        <dbReference type="RefSeq" id="XP_026750654.2"/>
    </source>
</evidence>
<organism evidence="5 6">
    <name type="scientific">Galleria mellonella</name>
    <name type="common">Greater wax moth</name>
    <dbReference type="NCBI Taxonomy" id="7137"/>
    <lineage>
        <taxon>Eukaryota</taxon>
        <taxon>Metazoa</taxon>
        <taxon>Ecdysozoa</taxon>
        <taxon>Arthropoda</taxon>
        <taxon>Hexapoda</taxon>
        <taxon>Insecta</taxon>
        <taxon>Pterygota</taxon>
        <taxon>Neoptera</taxon>
        <taxon>Endopterygota</taxon>
        <taxon>Lepidoptera</taxon>
        <taxon>Glossata</taxon>
        <taxon>Ditrysia</taxon>
        <taxon>Pyraloidea</taxon>
        <taxon>Pyralidae</taxon>
        <taxon>Galleriinae</taxon>
        <taxon>Galleria</taxon>
    </lineage>
</organism>
<sequence length="172" mass="19235">MPDKILQNKFNVPIQMTDLSIFDDAVSTMKERFVAKIKRLDAEITKFSSDLMHIYGQASTMQTGVTSSKRDTPQTSWDNITSSPLVEGDEDNKSLKLQFDVSQFDPNEVTVIVLNDTLVVSATHEEKTNNSMVFREYKREFLLPKGIDPQAIVSCLSKDGVLTVQASLPCQA</sequence>
<accession>A0A6J1WCA8</accession>
<dbReference type="InterPro" id="IPR002068">
    <property type="entry name" value="A-crystallin/Hsp20_dom"/>
</dbReference>
<dbReference type="Pfam" id="PF00011">
    <property type="entry name" value="HSP20"/>
    <property type="match status" value="1"/>
</dbReference>
<name>A0A6J1WCA8_GALME</name>
<protein>
    <submittedName>
        <fullName evidence="6">Heat shock protein beta-6-like</fullName>
    </submittedName>
</protein>
<dbReference type="KEGG" id="gmw:113511236"/>
<comment type="similarity">
    <text evidence="1 2">Belongs to the small heat shock protein (HSP20) family.</text>
</comment>
<dbReference type="PANTHER" id="PTHR45640">
    <property type="entry name" value="HEAT SHOCK PROTEIN HSP-12.2-RELATED"/>
    <property type="match status" value="1"/>
</dbReference>
<reference evidence="6" key="1">
    <citation type="submission" date="2025-08" db="UniProtKB">
        <authorList>
            <consortium name="RefSeq"/>
        </authorList>
    </citation>
    <scope>IDENTIFICATION</scope>
    <source>
        <tissue evidence="6">Whole larvae</tissue>
    </source>
</reference>
<dbReference type="InterPro" id="IPR001436">
    <property type="entry name" value="Alpha-crystallin/sHSP_animal"/>
</dbReference>
<dbReference type="Proteomes" id="UP001652740">
    <property type="component" value="Unplaced"/>
</dbReference>
<evidence type="ECO:0000256" key="2">
    <source>
        <dbReference type="RuleBase" id="RU003616"/>
    </source>
</evidence>
<dbReference type="GeneID" id="113511236"/>
<dbReference type="PROSITE" id="PS01031">
    <property type="entry name" value="SHSP"/>
    <property type="match status" value="1"/>
</dbReference>
<evidence type="ECO:0000256" key="3">
    <source>
        <dbReference type="SAM" id="MobiDB-lite"/>
    </source>
</evidence>
<proteinExistence type="inferred from homology"/>
<dbReference type="GO" id="GO:0005634">
    <property type="term" value="C:nucleus"/>
    <property type="evidence" value="ECO:0007669"/>
    <property type="project" value="TreeGrafter"/>
</dbReference>
<feature type="region of interest" description="Disordered" evidence="3">
    <location>
        <begin position="62"/>
        <end position="83"/>
    </location>
</feature>
<dbReference type="GO" id="GO:0009408">
    <property type="term" value="P:response to heat"/>
    <property type="evidence" value="ECO:0007669"/>
    <property type="project" value="TreeGrafter"/>
</dbReference>
<feature type="domain" description="SHSP" evidence="4">
    <location>
        <begin position="76"/>
        <end position="172"/>
    </location>
</feature>